<proteinExistence type="predicted"/>
<dbReference type="GO" id="GO:0002758">
    <property type="term" value="P:innate immune response-activating signaling pathway"/>
    <property type="evidence" value="ECO:0007669"/>
    <property type="project" value="UniProtKB-ARBA"/>
</dbReference>
<keyword evidence="2" id="KW-0611">Plant defense</keyword>
<evidence type="ECO:0000256" key="2">
    <source>
        <dbReference type="ARBA" id="ARBA00022821"/>
    </source>
</evidence>
<dbReference type="GO" id="GO:0043531">
    <property type="term" value="F:ADP binding"/>
    <property type="evidence" value="ECO:0007669"/>
    <property type="project" value="InterPro"/>
</dbReference>
<keyword evidence="1" id="KW-0677">Repeat</keyword>
<dbReference type="Pfam" id="PF23559">
    <property type="entry name" value="WHD_DRP"/>
    <property type="match status" value="1"/>
</dbReference>
<dbReference type="InterPro" id="IPR027417">
    <property type="entry name" value="P-loop_NTPase"/>
</dbReference>
<dbReference type="FunFam" id="1.10.10.10:FF:000322">
    <property type="entry name" value="Probable disease resistance protein At1g63360"/>
    <property type="match status" value="1"/>
</dbReference>
<dbReference type="Proteomes" id="UP000324705">
    <property type="component" value="Chromosome 5B"/>
</dbReference>
<name>A0A9R0WYS8_TRITD</name>
<dbReference type="EMBL" id="LT934120">
    <property type="protein sequence ID" value="VAI26927.1"/>
    <property type="molecule type" value="Genomic_DNA"/>
</dbReference>
<evidence type="ECO:0000313" key="5">
    <source>
        <dbReference type="EMBL" id="VAI26927.1"/>
    </source>
</evidence>
<protein>
    <recommendedName>
        <fullName evidence="7">NB-ARC domain-containing protein</fullName>
    </recommendedName>
</protein>
<dbReference type="Gene3D" id="3.80.10.10">
    <property type="entry name" value="Ribonuclease Inhibitor"/>
    <property type="match status" value="1"/>
</dbReference>
<dbReference type="Gene3D" id="1.10.8.430">
    <property type="entry name" value="Helical domain of apoptotic protease-activating factors"/>
    <property type="match status" value="1"/>
</dbReference>
<dbReference type="GO" id="GO:0042742">
    <property type="term" value="P:defense response to bacterium"/>
    <property type="evidence" value="ECO:0007669"/>
    <property type="project" value="UniProtKB-ARBA"/>
</dbReference>
<feature type="domain" description="Disease resistance R13L4/SHOC-2-like LRR" evidence="4">
    <location>
        <begin position="224"/>
        <end position="577"/>
    </location>
</feature>
<dbReference type="InterPro" id="IPR032675">
    <property type="entry name" value="LRR_dom_sf"/>
</dbReference>
<evidence type="ECO:0000313" key="6">
    <source>
        <dbReference type="Proteomes" id="UP000324705"/>
    </source>
</evidence>
<reference evidence="5 6" key="1">
    <citation type="submission" date="2017-09" db="EMBL/GenBank/DDBJ databases">
        <authorList>
            <consortium name="International Durum Wheat Genome Sequencing Consortium (IDWGSC)"/>
            <person name="Milanesi L."/>
        </authorList>
    </citation>
    <scope>NUCLEOTIDE SEQUENCE [LARGE SCALE GENOMIC DNA]</scope>
    <source>
        <strain evidence="6">cv. Svevo</strain>
    </source>
</reference>
<dbReference type="InterPro" id="IPR044974">
    <property type="entry name" value="Disease_R_plants"/>
</dbReference>
<organism evidence="5 6">
    <name type="scientific">Triticum turgidum subsp. durum</name>
    <name type="common">Durum wheat</name>
    <name type="synonym">Triticum durum</name>
    <dbReference type="NCBI Taxonomy" id="4567"/>
    <lineage>
        <taxon>Eukaryota</taxon>
        <taxon>Viridiplantae</taxon>
        <taxon>Streptophyta</taxon>
        <taxon>Embryophyta</taxon>
        <taxon>Tracheophyta</taxon>
        <taxon>Spermatophyta</taxon>
        <taxon>Magnoliopsida</taxon>
        <taxon>Liliopsida</taxon>
        <taxon>Poales</taxon>
        <taxon>Poaceae</taxon>
        <taxon>BOP clade</taxon>
        <taxon>Pooideae</taxon>
        <taxon>Triticodae</taxon>
        <taxon>Triticeae</taxon>
        <taxon>Triticinae</taxon>
        <taxon>Triticum</taxon>
    </lineage>
</organism>
<evidence type="ECO:0000259" key="4">
    <source>
        <dbReference type="Pfam" id="PF23598"/>
    </source>
</evidence>
<dbReference type="PANTHER" id="PTHR23155:SF1181">
    <property type="entry name" value="OS08G0170200 PROTEIN"/>
    <property type="match status" value="1"/>
</dbReference>
<dbReference type="Pfam" id="PF23598">
    <property type="entry name" value="LRR_14"/>
    <property type="match status" value="1"/>
</dbReference>
<dbReference type="OMA" id="DWIHAYI"/>
<dbReference type="SUPFAM" id="SSF52058">
    <property type="entry name" value="L domain-like"/>
    <property type="match status" value="1"/>
</dbReference>
<dbReference type="InterPro" id="IPR042197">
    <property type="entry name" value="Apaf_helical"/>
</dbReference>
<dbReference type="SUPFAM" id="SSF52540">
    <property type="entry name" value="P-loop containing nucleoside triphosphate hydrolases"/>
    <property type="match status" value="1"/>
</dbReference>
<dbReference type="Gramene" id="TRITD5Bv1G013230.1">
    <property type="protein sequence ID" value="TRITD5Bv1G013230.1"/>
    <property type="gene ID" value="TRITD5Bv1G013230"/>
</dbReference>
<accession>A0A9R0WYS8</accession>
<dbReference type="GO" id="GO:0009626">
    <property type="term" value="P:plant-type hypersensitive response"/>
    <property type="evidence" value="ECO:0007669"/>
    <property type="project" value="UniProtKB-ARBA"/>
</dbReference>
<dbReference type="AlphaFoldDB" id="A0A9R0WYS8"/>
<evidence type="ECO:0000259" key="3">
    <source>
        <dbReference type="Pfam" id="PF23559"/>
    </source>
</evidence>
<dbReference type="InterPro" id="IPR055414">
    <property type="entry name" value="LRR_R13L4/SHOC2-like"/>
</dbReference>
<dbReference type="Gene3D" id="1.10.10.10">
    <property type="entry name" value="Winged helix-like DNA-binding domain superfamily/Winged helix DNA-binding domain"/>
    <property type="match status" value="1"/>
</dbReference>
<gene>
    <name evidence="5" type="ORF">TRITD_5Bv1G013230</name>
</gene>
<keyword evidence="6" id="KW-1185">Reference proteome</keyword>
<evidence type="ECO:0008006" key="7">
    <source>
        <dbReference type="Google" id="ProtNLM"/>
    </source>
</evidence>
<feature type="domain" description="Disease resistance protein winged helix" evidence="3">
    <location>
        <begin position="107"/>
        <end position="178"/>
    </location>
</feature>
<evidence type="ECO:0000256" key="1">
    <source>
        <dbReference type="ARBA" id="ARBA00022737"/>
    </source>
</evidence>
<dbReference type="InterPro" id="IPR058922">
    <property type="entry name" value="WHD_DRP"/>
</dbReference>
<sequence length="628" mass="71630">MKPLSGENSKRLFFSRTFGDDQSVLLDKQYDEMSKKILWRCGGVPLSITTIASLLAGKRREAWSEVYESIGFGHEKNEAVENTRKIMSFSYYDLPSCLKTCLLHLRIFPEDTTFGKKTLIWMWIAEGFIIDKPGTQLFELGESYLNELVNRNMIQQVEPRHMGSLSGCSVHDMVYDLICSLSSQVNFITIYDKHQQAVTFSRVRRLAIHRGSMEQINPGMEMGHVKSFNAVEWRNIRMPSLLSFRALRVLVFFKCGFSTGSCDLKHVRKLVHLRYLGLVDTPAVELPKDIGHDLNFLQTLDVRGSGIKELPPTIGELTKLMCLRASKGTRFTSEIGKLTSLVELDLSSADKSAHLFTQLGNLREVRTLNIWFEPIDESCRHKDLVGSLGSMRRLQQLRVGFHSAKEILVDGWEEWTPPSLLRELGLYHILLPRRPLWLDSSCVPLLSTLRLELEVVSEQDMQILGTLPSLRHLYLQIYKMKVFSYTVGSDEFQKLRHLKITVEIMTCGEGVLPMLEELRCCATVRGKGGFGLMPGNMPCLQHVTYELNCQHSTADEVEEAEIAMRYMAQIHPNHPTLEIERINEDYAGPAEVSAPHKEVCNVLYADWIHAYISYNSATLNRSLQLYFV</sequence>
<dbReference type="PANTHER" id="PTHR23155">
    <property type="entry name" value="DISEASE RESISTANCE PROTEIN RP"/>
    <property type="match status" value="1"/>
</dbReference>
<dbReference type="InterPro" id="IPR036388">
    <property type="entry name" value="WH-like_DNA-bd_sf"/>
</dbReference>